<dbReference type="SMART" id="SM00360">
    <property type="entry name" value="RRM"/>
    <property type="match status" value="1"/>
</dbReference>
<keyword evidence="7" id="KW-1185">Reference proteome</keyword>
<feature type="region of interest" description="Disordered" evidence="3">
    <location>
        <begin position="233"/>
        <end position="336"/>
    </location>
</feature>
<evidence type="ECO:0000313" key="7">
    <source>
        <dbReference type="Proteomes" id="UP000030755"/>
    </source>
</evidence>
<feature type="region of interest" description="Disordered" evidence="3">
    <location>
        <begin position="1"/>
        <end position="76"/>
    </location>
</feature>
<dbReference type="EMBL" id="KE560945">
    <property type="protein sequence ID" value="EPZ34545.1"/>
    <property type="molecule type" value="Genomic_DNA"/>
</dbReference>
<dbReference type="InterPro" id="IPR035979">
    <property type="entry name" value="RBD_domain_sf"/>
</dbReference>
<name>A0A075AWB7_ROZAC</name>
<evidence type="ECO:0000313" key="8">
    <source>
        <dbReference type="Proteomes" id="UP000281549"/>
    </source>
</evidence>
<dbReference type="Proteomes" id="UP000030755">
    <property type="component" value="Unassembled WGS sequence"/>
</dbReference>
<protein>
    <submittedName>
        <fullName evidence="5">Nucleotide-binding, alpha-beta plait domain-containing protein</fullName>
    </submittedName>
    <submittedName>
        <fullName evidence="6">RNA-binding domain-containing protein</fullName>
    </submittedName>
</protein>
<evidence type="ECO:0000313" key="5">
    <source>
        <dbReference type="EMBL" id="EPZ34545.1"/>
    </source>
</evidence>
<dbReference type="SUPFAM" id="SSF54928">
    <property type="entry name" value="RNA-binding domain, RBD"/>
    <property type="match status" value="2"/>
</dbReference>
<feature type="compositionally biased region" description="Basic and acidic residues" evidence="3">
    <location>
        <begin position="233"/>
        <end position="251"/>
    </location>
</feature>
<reference evidence="5 7" key="1">
    <citation type="journal article" date="2013" name="Curr. Biol.">
        <title>Shared signatures of parasitism and phylogenomics unite Cryptomycota and microsporidia.</title>
        <authorList>
            <person name="James T.Y."/>
            <person name="Pelin A."/>
            <person name="Bonen L."/>
            <person name="Ahrendt S."/>
            <person name="Sain D."/>
            <person name="Corradi N."/>
            <person name="Stajich J.E."/>
        </authorList>
    </citation>
    <scope>NUCLEOTIDE SEQUENCE [LARGE SCALE GENOMIC DNA]</scope>
    <source>
        <strain evidence="5">CSF55</strain>
        <strain evidence="5">CSF55</strain>
    </source>
</reference>
<dbReference type="OrthoDB" id="439808at2759"/>
<evidence type="ECO:0000256" key="1">
    <source>
        <dbReference type="ARBA" id="ARBA00022884"/>
    </source>
</evidence>
<dbReference type="GO" id="GO:0003723">
    <property type="term" value="F:RNA binding"/>
    <property type="evidence" value="ECO:0007669"/>
    <property type="project" value="UniProtKB-UniRule"/>
</dbReference>
<dbReference type="PANTHER" id="PTHR23189">
    <property type="entry name" value="RNA RECOGNITION MOTIF-CONTAINING"/>
    <property type="match status" value="1"/>
</dbReference>
<proteinExistence type="predicted"/>
<dbReference type="Proteomes" id="UP000281549">
    <property type="component" value="Unassembled WGS sequence"/>
</dbReference>
<feature type="compositionally biased region" description="Pro residues" evidence="3">
    <location>
        <begin position="42"/>
        <end position="68"/>
    </location>
</feature>
<dbReference type="PROSITE" id="PS50102">
    <property type="entry name" value="RRM"/>
    <property type="match status" value="1"/>
</dbReference>
<feature type="domain" description="RRM" evidence="4">
    <location>
        <begin position="81"/>
        <end position="155"/>
    </location>
</feature>
<accession>A0A075AWB7</accession>
<evidence type="ECO:0000256" key="3">
    <source>
        <dbReference type="SAM" id="MobiDB-lite"/>
    </source>
</evidence>
<evidence type="ECO:0000259" key="4">
    <source>
        <dbReference type="PROSITE" id="PS50102"/>
    </source>
</evidence>
<dbReference type="Pfam" id="PF00076">
    <property type="entry name" value="RRM_1"/>
    <property type="match status" value="1"/>
</dbReference>
<keyword evidence="1 2" id="KW-0694">RNA-binding</keyword>
<dbReference type="InterPro" id="IPR012677">
    <property type="entry name" value="Nucleotide-bd_a/b_plait_sf"/>
</dbReference>
<reference evidence="6" key="3">
    <citation type="submission" date="2018-08" db="EMBL/GenBank/DDBJ databases">
        <title>Leveraging single-cell genomics to expand the Fungal Tree of Life.</title>
        <authorList>
            <consortium name="DOE Joint Genome Institute"/>
            <person name="Ahrendt S.R."/>
            <person name="Quandt C.A."/>
            <person name="Ciobanu D."/>
            <person name="Clum A."/>
            <person name="Salamov A."/>
            <person name="Andreopoulos B."/>
            <person name="Cheng J.-F."/>
            <person name="Woyke T."/>
            <person name="Pelin A."/>
            <person name="Henrissat B."/>
            <person name="Reynolds N."/>
            <person name="Benny G.L."/>
            <person name="Smith M.E."/>
            <person name="James T.Y."/>
            <person name="Grigoriev I.V."/>
        </authorList>
    </citation>
    <scope>NUCLEOTIDE SEQUENCE</scope>
    <source>
        <strain evidence="6">CSF55</strain>
    </source>
</reference>
<dbReference type="InterPro" id="IPR000504">
    <property type="entry name" value="RRM_dom"/>
</dbReference>
<dbReference type="EMBL" id="ML005093">
    <property type="protein sequence ID" value="RKP20240.1"/>
    <property type="molecule type" value="Genomic_DNA"/>
</dbReference>
<organism evidence="5 7">
    <name type="scientific">Rozella allomycis (strain CSF55)</name>
    <dbReference type="NCBI Taxonomy" id="988480"/>
    <lineage>
        <taxon>Eukaryota</taxon>
        <taxon>Fungi</taxon>
        <taxon>Fungi incertae sedis</taxon>
        <taxon>Cryptomycota</taxon>
        <taxon>Cryptomycota incertae sedis</taxon>
        <taxon>Rozella</taxon>
    </lineage>
</organism>
<dbReference type="AlphaFoldDB" id="A0A075AWB7"/>
<sequence length="336" mass="38728">MSGSRIPRRRGRAGNGPYDRRSRSPVNNNTYRPVTFQGPGPGFYPPFQQPPSLYAPPPVPFHAPPPPEPQKEPVTREEPFRTLFVRNIEYGCPEQEIRELFEPFGDIKSIYNLIEKRGMAFVTYYDIRCAERAKREMNGYRMKSDRCIDVHFSTPKDDDLNTDRCDETKNQLSELFGQYGSVKSVRIYKDTPNRHCVDAFNSIEGKEINGGTFELRYTWDLSIRVMKHEIADGRREVSRKRDSRDGGDKRRSSGRRTTSDSYRPNYDERDSNPPYMPPPLNPGFTPQYPNYPMPQGYFPPGEGFYPNEPYPPMQSNDARLAQAQQAQQVISTCSNN</sequence>
<dbReference type="Gene3D" id="3.30.70.330">
    <property type="match status" value="1"/>
</dbReference>
<feature type="compositionally biased region" description="Basic residues" evidence="3">
    <location>
        <begin position="1"/>
        <end position="12"/>
    </location>
</feature>
<evidence type="ECO:0000256" key="2">
    <source>
        <dbReference type="PROSITE-ProRule" id="PRU00176"/>
    </source>
</evidence>
<reference evidence="8" key="2">
    <citation type="journal article" date="2018" name="Nat. Microbiol.">
        <title>Leveraging single-cell genomics to expand the fungal tree of life.</title>
        <authorList>
            <person name="Ahrendt S.R."/>
            <person name="Quandt C.A."/>
            <person name="Ciobanu D."/>
            <person name="Clum A."/>
            <person name="Salamov A."/>
            <person name="Andreopoulos B."/>
            <person name="Cheng J.F."/>
            <person name="Woyke T."/>
            <person name="Pelin A."/>
            <person name="Henrissat B."/>
            <person name="Reynolds N.K."/>
            <person name="Benny G.L."/>
            <person name="Smith M.E."/>
            <person name="James T.Y."/>
            <person name="Grigoriev I.V."/>
        </authorList>
    </citation>
    <scope>NUCLEOTIDE SEQUENCE [LARGE SCALE GENOMIC DNA]</scope>
    <source>
        <strain evidence="8">CSF55</strain>
    </source>
</reference>
<evidence type="ECO:0000313" key="6">
    <source>
        <dbReference type="EMBL" id="RKP20240.1"/>
    </source>
</evidence>
<dbReference type="HOGENOM" id="CLU_826802_0_0_1"/>
<gene>
    <name evidence="5" type="ORF">O9G_001801</name>
    <name evidence="6" type="ORF">ROZALSC1DRAFT_28257</name>
</gene>